<dbReference type="Proteomes" id="UP000031563">
    <property type="component" value="Unassembled WGS sequence"/>
</dbReference>
<dbReference type="InterPro" id="IPR025953">
    <property type="entry name" value="YlbD_coat"/>
</dbReference>
<organism evidence="1 2">
    <name type="scientific">Bacillus thermotolerans</name>
    <name type="common">Quasibacillus thermotolerans</name>
    <dbReference type="NCBI Taxonomy" id="1221996"/>
    <lineage>
        <taxon>Bacteria</taxon>
        <taxon>Bacillati</taxon>
        <taxon>Bacillota</taxon>
        <taxon>Bacilli</taxon>
        <taxon>Bacillales</taxon>
        <taxon>Bacillaceae</taxon>
        <taxon>Bacillus</taxon>
    </lineage>
</organism>
<dbReference type="Pfam" id="PF14071">
    <property type="entry name" value="YlbD_coat"/>
    <property type="match status" value="1"/>
</dbReference>
<reference evidence="1" key="1">
    <citation type="submission" date="2015-02" db="EMBL/GenBank/DDBJ databases">
        <title>Genome Assembly of Bacillaceae bacterium MTCC 8252.</title>
        <authorList>
            <person name="Verma A."/>
            <person name="Khatri I."/>
            <person name="Mual P."/>
            <person name="Subramanian S."/>
            <person name="Krishnamurthi S."/>
        </authorList>
    </citation>
    <scope>NUCLEOTIDE SEQUENCE [LARGE SCALE GENOMIC DNA]</scope>
    <source>
        <strain evidence="1">MTCC 8252</strain>
    </source>
</reference>
<dbReference type="AlphaFoldDB" id="A0A0F5I0Q7"/>
<dbReference type="OrthoDB" id="1655540at2"/>
<gene>
    <name evidence="1" type="ORF">QY95_00093</name>
</gene>
<dbReference type="EMBL" id="JWIR02000012">
    <property type="protein sequence ID" value="KKB42244.1"/>
    <property type="molecule type" value="Genomic_DNA"/>
</dbReference>
<evidence type="ECO:0000313" key="2">
    <source>
        <dbReference type="Proteomes" id="UP000031563"/>
    </source>
</evidence>
<proteinExistence type="predicted"/>
<name>A0A0F5I0Q7_BACTR</name>
<keyword evidence="2" id="KW-1185">Reference proteome</keyword>
<accession>A0A0F5I9F0</accession>
<accession>A0A0F5I0Q7</accession>
<protein>
    <submittedName>
        <fullName evidence="1">Uncharacterized protein</fullName>
    </submittedName>
</protein>
<comment type="caution">
    <text evidence="1">The sequence shown here is derived from an EMBL/GenBank/DDBJ whole genome shotgun (WGS) entry which is preliminary data.</text>
</comment>
<sequence>MNSQLLHPEVKRFKVYMEKHPDLKKAVKRQEKTLQELFEEWYWTHRHSDEKKAHSRGTESSTGSWGEIIGKLEGLLYTFNIKKWNQMISDIQGMLEMAQIYLAGMEEEEKNKRFK</sequence>
<dbReference type="STRING" id="1221996.QY95_00093"/>
<evidence type="ECO:0000313" key="1">
    <source>
        <dbReference type="EMBL" id="KKB42244.1"/>
    </source>
</evidence>
<dbReference type="RefSeq" id="WP_052725829.1">
    <property type="nucleotide sequence ID" value="NZ_JWIR02000012.1"/>
</dbReference>